<evidence type="ECO:0000256" key="3">
    <source>
        <dbReference type="ARBA" id="ARBA00022606"/>
    </source>
</evidence>
<evidence type="ECO:0000313" key="16">
    <source>
        <dbReference type="EMBL" id="POI27305.1"/>
    </source>
</evidence>
<keyword evidence="4 13" id="KW-0812">Transmembrane</keyword>
<evidence type="ECO:0000313" key="17">
    <source>
        <dbReference type="Proteomes" id="UP000237246"/>
    </source>
</evidence>
<keyword evidence="5 13" id="KW-0681">Retinal protein</keyword>
<dbReference type="EMBL" id="PPHD01024454">
    <property type="protein sequence ID" value="POI27305.1"/>
    <property type="molecule type" value="Genomic_DNA"/>
</dbReference>
<dbReference type="Pfam" id="PF00001">
    <property type="entry name" value="7tm_1"/>
    <property type="match status" value="1"/>
</dbReference>
<keyword evidence="2 13" id="KW-0600">Photoreceptor protein</keyword>
<dbReference type="PROSITE" id="PS50262">
    <property type="entry name" value="G_PROTEIN_RECEP_F1_2"/>
    <property type="match status" value="1"/>
</dbReference>
<evidence type="ECO:0000256" key="12">
    <source>
        <dbReference type="ARBA" id="ARBA00023224"/>
    </source>
</evidence>
<dbReference type="PROSITE" id="PS00238">
    <property type="entry name" value="OPSIN"/>
    <property type="match status" value="1"/>
</dbReference>
<dbReference type="InterPro" id="IPR000276">
    <property type="entry name" value="GPCR_Rhodpsn"/>
</dbReference>
<dbReference type="PROSITE" id="PS00237">
    <property type="entry name" value="G_PROTEIN_RECEP_F1_1"/>
    <property type="match status" value="1"/>
</dbReference>
<evidence type="ECO:0000256" key="13">
    <source>
        <dbReference type="RuleBase" id="RU004951"/>
    </source>
</evidence>
<dbReference type="GO" id="GO:0007601">
    <property type="term" value="P:visual perception"/>
    <property type="evidence" value="ECO:0007669"/>
    <property type="project" value="InterPro"/>
</dbReference>
<feature type="transmembrane region" description="Helical" evidence="13">
    <location>
        <begin position="147"/>
        <end position="167"/>
    </location>
</feature>
<name>A0A2P4ST62_BAMTH</name>
<dbReference type="GO" id="GO:0016020">
    <property type="term" value="C:membrane"/>
    <property type="evidence" value="ECO:0007669"/>
    <property type="project" value="UniProtKB-SubCell"/>
</dbReference>
<feature type="transmembrane region" description="Helical" evidence="13">
    <location>
        <begin position="31"/>
        <end position="59"/>
    </location>
</feature>
<dbReference type="GO" id="GO:0009881">
    <property type="term" value="F:photoreceptor activity"/>
    <property type="evidence" value="ECO:0007669"/>
    <property type="project" value="UniProtKB-KW"/>
</dbReference>
<dbReference type="PANTHER" id="PTHR24240">
    <property type="entry name" value="OPSIN"/>
    <property type="match status" value="1"/>
</dbReference>
<evidence type="ECO:0000256" key="11">
    <source>
        <dbReference type="ARBA" id="ARBA00023170"/>
    </source>
</evidence>
<dbReference type="AlphaFoldDB" id="A0A2P4ST62"/>
<feature type="transmembrane region" description="Helical" evidence="13">
    <location>
        <begin position="272"/>
        <end position="294"/>
    </location>
</feature>
<dbReference type="InterPro" id="IPR050125">
    <property type="entry name" value="GPCR_opsins"/>
</dbReference>
<comment type="similarity">
    <text evidence="13">Belongs to the G-protein coupled receptor 1 family. Opsin subfamily.</text>
</comment>
<evidence type="ECO:0000256" key="2">
    <source>
        <dbReference type="ARBA" id="ARBA00022543"/>
    </source>
</evidence>
<keyword evidence="7 13" id="KW-0157">Chromophore</keyword>
<keyword evidence="12 13" id="KW-0807">Transducer</keyword>
<feature type="region of interest" description="Disordered" evidence="14">
    <location>
        <begin position="1"/>
        <end position="20"/>
    </location>
</feature>
<dbReference type="InterPro" id="IPR001760">
    <property type="entry name" value="Opsin"/>
</dbReference>
<feature type="compositionally biased region" description="Polar residues" evidence="14">
    <location>
        <begin position="1"/>
        <end position="10"/>
    </location>
</feature>
<protein>
    <recommendedName>
        <fullName evidence="15">G-protein coupled receptors family 1 profile domain-containing protein</fullName>
    </recommendedName>
</protein>
<reference evidence="16 17" key="1">
    <citation type="submission" date="2018-01" db="EMBL/GenBank/DDBJ databases">
        <title>Comparison of the Chinese Bamboo Partridge and Red Junglefowl genome sequences highlights the importance of demography in genome evolution.</title>
        <authorList>
            <person name="Tiley G.P."/>
            <person name="Kimball R.T."/>
            <person name="Braun E.L."/>
            <person name="Burleigh J.G."/>
        </authorList>
    </citation>
    <scope>NUCLEOTIDE SEQUENCE [LARGE SCALE GENOMIC DNA]</scope>
    <source>
        <strain evidence="16">RTK389</strain>
        <tissue evidence="16">Blood</tissue>
    </source>
</reference>
<evidence type="ECO:0000256" key="9">
    <source>
        <dbReference type="ARBA" id="ARBA00023136"/>
    </source>
</evidence>
<dbReference type="PRINTS" id="PR00666">
    <property type="entry name" value="PINOPSIN"/>
</dbReference>
<evidence type="ECO:0000256" key="6">
    <source>
        <dbReference type="ARBA" id="ARBA00022989"/>
    </source>
</evidence>
<feature type="transmembrane region" description="Helical" evidence="13">
    <location>
        <begin position="109"/>
        <end position="127"/>
    </location>
</feature>
<evidence type="ECO:0000256" key="7">
    <source>
        <dbReference type="ARBA" id="ARBA00022991"/>
    </source>
</evidence>
<dbReference type="GO" id="GO:0004930">
    <property type="term" value="F:G protein-coupled receptor activity"/>
    <property type="evidence" value="ECO:0007669"/>
    <property type="project" value="UniProtKB-KW"/>
</dbReference>
<dbReference type="OrthoDB" id="6142583at2759"/>
<evidence type="ECO:0000259" key="15">
    <source>
        <dbReference type="PROSITE" id="PS50262"/>
    </source>
</evidence>
<sequence length="345" mass="37810">MSSNSSQAPPSGTPGPFDGPQWPYQAPRSTYVGVAMLMGTVVACASVVNGLVIVVSICYKKLRSPLNYILVNLAVADLLVTLCGSSVSLSNNINGFFVFGRRMCELEGFMVSLTGIVGLWSLAILALERYVVVCRPLGDFQFQRRHAVSGCAFTWGWALLWSTPPLLGWSSYVPEGLRTSCGPNWYTGGSNNNSYILSLFVSCFVLPLSLILFSYTNLLLTLRAWGLQFCCFCGLSADRQLLSDTPDSPQAAAQQKEADTTQRAEREVTRMVIVMVMAFLLCWLPYSTFALVVATHKGIVIQPVLASLPSYFSKTATVYNPIIYVFMNKQVRKPLPNKNSFTAAP</sequence>
<feature type="transmembrane region" description="Helical" evidence="13">
    <location>
        <begin position="195"/>
        <end position="215"/>
    </location>
</feature>
<dbReference type="PRINTS" id="PR00237">
    <property type="entry name" value="GPCRRHODOPSN"/>
</dbReference>
<evidence type="ECO:0000256" key="4">
    <source>
        <dbReference type="ARBA" id="ARBA00022692"/>
    </source>
</evidence>
<keyword evidence="6 13" id="KW-1133">Transmembrane helix</keyword>
<dbReference type="GO" id="GO:0007602">
    <property type="term" value="P:phototransduction"/>
    <property type="evidence" value="ECO:0007669"/>
    <property type="project" value="UniProtKB-KW"/>
</dbReference>
<comment type="caution">
    <text evidence="13">Lacks conserved residue(s) required for the propagation of feature annotation.</text>
</comment>
<evidence type="ECO:0000256" key="8">
    <source>
        <dbReference type="ARBA" id="ARBA00023040"/>
    </source>
</evidence>
<keyword evidence="9 13" id="KW-0472">Membrane</keyword>
<proteinExistence type="inferred from homology"/>
<gene>
    <name evidence="16" type="ORF">CIB84_008945</name>
</gene>
<evidence type="ECO:0000256" key="14">
    <source>
        <dbReference type="SAM" id="MobiDB-lite"/>
    </source>
</evidence>
<accession>A0A2P4ST62</accession>
<dbReference type="Proteomes" id="UP000237246">
    <property type="component" value="Unassembled WGS sequence"/>
</dbReference>
<keyword evidence="11 13" id="KW-0675">Receptor</keyword>
<keyword evidence="3 13" id="KW-0716">Sensory transduction</keyword>
<comment type="subcellular location">
    <subcellularLocation>
        <location evidence="1 13">Membrane</location>
        <topology evidence="1 13">Multi-pass membrane protein</topology>
    </subcellularLocation>
</comment>
<dbReference type="InterPro" id="IPR002206">
    <property type="entry name" value="Opsin_pineal"/>
</dbReference>
<feature type="transmembrane region" description="Helical" evidence="13">
    <location>
        <begin position="66"/>
        <end position="89"/>
    </location>
</feature>
<dbReference type="Gene3D" id="1.20.1070.10">
    <property type="entry name" value="Rhodopsin 7-helix transmembrane proteins"/>
    <property type="match status" value="1"/>
</dbReference>
<dbReference type="PRINTS" id="PR00238">
    <property type="entry name" value="OPSIN"/>
</dbReference>
<keyword evidence="8 13" id="KW-0297">G-protein coupled receptor</keyword>
<keyword evidence="17" id="KW-1185">Reference proteome</keyword>
<organism evidence="16 17">
    <name type="scientific">Bambusicola thoracicus</name>
    <name type="common">Chinese bamboo-partridge</name>
    <name type="synonym">Perdix thoracica</name>
    <dbReference type="NCBI Taxonomy" id="9083"/>
    <lineage>
        <taxon>Eukaryota</taxon>
        <taxon>Metazoa</taxon>
        <taxon>Chordata</taxon>
        <taxon>Craniata</taxon>
        <taxon>Vertebrata</taxon>
        <taxon>Euteleostomi</taxon>
        <taxon>Archelosauria</taxon>
        <taxon>Archosauria</taxon>
        <taxon>Dinosauria</taxon>
        <taxon>Saurischia</taxon>
        <taxon>Theropoda</taxon>
        <taxon>Coelurosauria</taxon>
        <taxon>Aves</taxon>
        <taxon>Neognathae</taxon>
        <taxon>Galloanserae</taxon>
        <taxon>Galliformes</taxon>
        <taxon>Phasianidae</taxon>
        <taxon>Perdicinae</taxon>
        <taxon>Bambusicola</taxon>
    </lineage>
</organism>
<comment type="caution">
    <text evidence="16">The sequence shown here is derived from an EMBL/GenBank/DDBJ whole genome shotgun (WGS) entry which is preliminary data.</text>
</comment>
<dbReference type="GO" id="GO:0016037">
    <property type="term" value="P:light absorption"/>
    <property type="evidence" value="ECO:0007669"/>
    <property type="project" value="UniProtKB-ARBA"/>
</dbReference>
<evidence type="ECO:0000256" key="5">
    <source>
        <dbReference type="ARBA" id="ARBA00022925"/>
    </source>
</evidence>
<dbReference type="InterPro" id="IPR017452">
    <property type="entry name" value="GPCR_Rhodpsn_7TM"/>
</dbReference>
<dbReference type="SUPFAM" id="SSF81321">
    <property type="entry name" value="Family A G protein-coupled receptor-like"/>
    <property type="match status" value="1"/>
</dbReference>
<evidence type="ECO:0000256" key="1">
    <source>
        <dbReference type="ARBA" id="ARBA00004141"/>
    </source>
</evidence>
<evidence type="ECO:0000256" key="10">
    <source>
        <dbReference type="ARBA" id="ARBA00023157"/>
    </source>
</evidence>
<dbReference type="InterPro" id="IPR027430">
    <property type="entry name" value="Retinal_BS"/>
</dbReference>
<keyword evidence="10" id="KW-1015">Disulfide bond</keyword>
<feature type="domain" description="G-protein coupled receptors family 1 profile" evidence="15">
    <location>
        <begin position="48"/>
        <end position="324"/>
    </location>
</feature>